<organism evidence="1 2">
    <name type="scientific">Coniosporium uncinatum</name>
    <dbReference type="NCBI Taxonomy" id="93489"/>
    <lineage>
        <taxon>Eukaryota</taxon>
        <taxon>Fungi</taxon>
        <taxon>Dikarya</taxon>
        <taxon>Ascomycota</taxon>
        <taxon>Pezizomycotina</taxon>
        <taxon>Dothideomycetes</taxon>
        <taxon>Dothideomycetes incertae sedis</taxon>
        <taxon>Coniosporium</taxon>
    </lineage>
</organism>
<dbReference type="EMBL" id="JAWDJW010010669">
    <property type="protein sequence ID" value="KAK3045421.1"/>
    <property type="molecule type" value="Genomic_DNA"/>
</dbReference>
<proteinExistence type="predicted"/>
<evidence type="ECO:0000313" key="2">
    <source>
        <dbReference type="Proteomes" id="UP001186974"/>
    </source>
</evidence>
<accession>A0ACC3CWB7</accession>
<gene>
    <name evidence="1" type="ORF">LTS18_013841</name>
</gene>
<comment type="caution">
    <text evidence="1">The sequence shown here is derived from an EMBL/GenBank/DDBJ whole genome shotgun (WGS) entry which is preliminary data.</text>
</comment>
<protein>
    <submittedName>
        <fullName evidence="1">Uncharacterized protein</fullName>
    </submittedName>
</protein>
<feature type="non-terminal residue" evidence="1">
    <location>
        <position position="160"/>
    </location>
</feature>
<name>A0ACC3CWB7_9PEZI</name>
<dbReference type="Proteomes" id="UP001186974">
    <property type="component" value="Unassembled WGS sequence"/>
</dbReference>
<sequence length="160" mass="18401">MRWHNAPESERSIRASALKEIHTNWTERPRLAFPRDILYARNEWDWNSDVLVPLARLSRVTPGEERWVGEQLQRNIQQRLLNKRYSPSESYILPRDVRKLAGRVFEEKRRGDEDQVTGPVTPPSTPGSGVSTARTPNTPESKSIDVFLGQPVVKPAFKTE</sequence>
<reference evidence="1" key="1">
    <citation type="submission" date="2024-09" db="EMBL/GenBank/DDBJ databases">
        <title>Black Yeasts Isolated from many extreme environments.</title>
        <authorList>
            <person name="Coleine C."/>
            <person name="Stajich J.E."/>
            <person name="Selbmann L."/>
        </authorList>
    </citation>
    <scope>NUCLEOTIDE SEQUENCE</scope>
    <source>
        <strain evidence="1">CCFEE 5737</strain>
    </source>
</reference>
<evidence type="ECO:0000313" key="1">
    <source>
        <dbReference type="EMBL" id="KAK3045421.1"/>
    </source>
</evidence>
<keyword evidence="2" id="KW-1185">Reference proteome</keyword>